<proteinExistence type="predicted"/>
<dbReference type="WBParaSite" id="nRc.2.0.1.t05933-RA">
    <property type="protein sequence ID" value="nRc.2.0.1.t05933-RA"/>
    <property type="gene ID" value="nRc.2.0.1.g05933"/>
</dbReference>
<evidence type="ECO:0000313" key="2">
    <source>
        <dbReference type="WBParaSite" id="nRc.2.0.1.t05933-RA"/>
    </source>
</evidence>
<evidence type="ECO:0000313" key="1">
    <source>
        <dbReference type="Proteomes" id="UP000887565"/>
    </source>
</evidence>
<keyword evidence="1" id="KW-1185">Reference proteome</keyword>
<dbReference type="Proteomes" id="UP000887565">
    <property type="component" value="Unplaced"/>
</dbReference>
<name>A0A915HWY2_ROMCU</name>
<organism evidence="1 2">
    <name type="scientific">Romanomermis culicivorax</name>
    <name type="common">Nematode worm</name>
    <dbReference type="NCBI Taxonomy" id="13658"/>
    <lineage>
        <taxon>Eukaryota</taxon>
        <taxon>Metazoa</taxon>
        <taxon>Ecdysozoa</taxon>
        <taxon>Nematoda</taxon>
        <taxon>Enoplea</taxon>
        <taxon>Dorylaimia</taxon>
        <taxon>Mermithida</taxon>
        <taxon>Mermithoidea</taxon>
        <taxon>Mermithidae</taxon>
        <taxon>Romanomermis</taxon>
    </lineage>
</organism>
<accession>A0A915HWY2</accession>
<protein>
    <submittedName>
        <fullName evidence="2">Uncharacterized protein</fullName>
    </submittedName>
</protein>
<dbReference type="AlphaFoldDB" id="A0A915HWY2"/>
<sequence>MNKSVPTGFYGTDNSGLSHMKLFHAAQKLDHPSAASFTMHTLWSECTLGRKMLFAKVFFDIVGSEKQDPLAKNPLQSTLLRRDFSVDKKHFAKGPLQRRKHHNI</sequence>
<reference evidence="2" key="1">
    <citation type="submission" date="2022-11" db="UniProtKB">
        <authorList>
            <consortium name="WormBaseParasite"/>
        </authorList>
    </citation>
    <scope>IDENTIFICATION</scope>
</reference>